<dbReference type="InterPro" id="IPR043917">
    <property type="entry name" value="DUF5753"/>
</dbReference>
<dbReference type="Proteomes" id="UP001180845">
    <property type="component" value="Unassembled WGS sequence"/>
</dbReference>
<feature type="domain" description="DUF5753" evidence="1">
    <location>
        <begin position="3"/>
        <end position="68"/>
    </location>
</feature>
<evidence type="ECO:0000313" key="2">
    <source>
        <dbReference type="EMBL" id="MDR7300572.1"/>
    </source>
</evidence>
<reference evidence="2" key="1">
    <citation type="submission" date="2023-07" db="EMBL/GenBank/DDBJ databases">
        <title>Sequencing the genomes of 1000 actinobacteria strains.</title>
        <authorList>
            <person name="Klenk H.-P."/>
        </authorList>
    </citation>
    <scope>NUCLEOTIDE SEQUENCE</scope>
    <source>
        <strain evidence="2">DSM 45977</strain>
    </source>
</reference>
<dbReference type="Pfam" id="PF19054">
    <property type="entry name" value="DUF5753"/>
    <property type="match status" value="1"/>
</dbReference>
<proteinExistence type="predicted"/>
<dbReference type="EMBL" id="JAVDXW010000001">
    <property type="protein sequence ID" value="MDR7300572.1"/>
    <property type="molecule type" value="Genomic_DNA"/>
</dbReference>
<sequence>MAWQQQRLDCADPLQLTAVIEEAVLDRPVGTVDTMRAQLEHLLELEACDNIDLRVLPTAIGPHAGLSGHPIQ</sequence>
<keyword evidence="3" id="KW-1185">Reference proteome</keyword>
<evidence type="ECO:0000259" key="1">
    <source>
        <dbReference type="Pfam" id="PF19054"/>
    </source>
</evidence>
<evidence type="ECO:0000313" key="3">
    <source>
        <dbReference type="Proteomes" id="UP001180845"/>
    </source>
</evidence>
<name>A0AAE3Z918_9ACTN</name>
<comment type="caution">
    <text evidence="2">The sequence shown here is derived from an EMBL/GenBank/DDBJ whole genome shotgun (WGS) entry which is preliminary data.</text>
</comment>
<protein>
    <recommendedName>
        <fullName evidence="1">DUF5753 domain-containing protein</fullName>
    </recommendedName>
</protein>
<gene>
    <name evidence="2" type="ORF">JOF55_000753</name>
</gene>
<accession>A0AAE3Z918</accession>
<dbReference type="AlphaFoldDB" id="A0AAE3Z918"/>
<organism evidence="2 3">
    <name type="scientific">Haloactinomyces albus</name>
    <dbReference type="NCBI Taxonomy" id="1352928"/>
    <lineage>
        <taxon>Bacteria</taxon>
        <taxon>Bacillati</taxon>
        <taxon>Actinomycetota</taxon>
        <taxon>Actinomycetes</taxon>
        <taxon>Actinopolysporales</taxon>
        <taxon>Actinopolysporaceae</taxon>
        <taxon>Haloactinomyces</taxon>
    </lineage>
</organism>
<dbReference type="RefSeq" id="WP_374727215.1">
    <property type="nucleotide sequence ID" value="NZ_JAVDXW010000001.1"/>
</dbReference>